<dbReference type="Gene3D" id="3.40.630.30">
    <property type="match status" value="1"/>
</dbReference>
<dbReference type="PANTHER" id="PTHR43072:SF23">
    <property type="entry name" value="UPF0039 PROTEIN C11D3.02C"/>
    <property type="match status" value="1"/>
</dbReference>
<dbReference type="Proteomes" id="UP001107961">
    <property type="component" value="Unassembled WGS sequence"/>
</dbReference>
<keyword evidence="1" id="KW-0808">Transferase</keyword>
<evidence type="ECO:0000313" key="5">
    <source>
        <dbReference type="Proteomes" id="UP001107961"/>
    </source>
</evidence>
<feature type="domain" description="N-acetyltransferase" evidence="3">
    <location>
        <begin position="4"/>
        <end position="166"/>
    </location>
</feature>
<dbReference type="GO" id="GO:0016747">
    <property type="term" value="F:acyltransferase activity, transferring groups other than amino-acyl groups"/>
    <property type="evidence" value="ECO:0007669"/>
    <property type="project" value="InterPro"/>
</dbReference>
<dbReference type="KEGG" id="axe:P40_01765"/>
<dbReference type="GeneID" id="94685120"/>
<evidence type="ECO:0000259" key="3">
    <source>
        <dbReference type="PROSITE" id="PS51186"/>
    </source>
</evidence>
<keyword evidence="5" id="KW-1185">Reference proteome</keyword>
<reference evidence="4" key="1">
    <citation type="submission" date="2022-01" db="EMBL/GenBank/DDBJ databases">
        <authorList>
            <person name="Karlyshev A.V."/>
            <person name="Jaspars M."/>
        </authorList>
    </citation>
    <scope>NUCLEOTIDE SEQUENCE</scope>
    <source>
        <strain evidence="4">AGSA3-2</strain>
    </source>
</reference>
<evidence type="ECO:0000313" key="4">
    <source>
        <dbReference type="EMBL" id="MCE7508809.1"/>
    </source>
</evidence>
<dbReference type="RefSeq" id="WP_022996957.1">
    <property type="nucleotide sequence ID" value="NZ_CBDDTQ010000003.1"/>
</dbReference>
<keyword evidence="2" id="KW-0012">Acyltransferase</keyword>
<evidence type="ECO:0000256" key="1">
    <source>
        <dbReference type="ARBA" id="ARBA00022679"/>
    </source>
</evidence>
<dbReference type="EMBL" id="JAJVKT010000009">
    <property type="protein sequence ID" value="MCE7508809.1"/>
    <property type="molecule type" value="Genomic_DNA"/>
</dbReference>
<dbReference type="InterPro" id="IPR000182">
    <property type="entry name" value="GNAT_dom"/>
</dbReference>
<protein>
    <submittedName>
        <fullName evidence="4">N-acetyltransferase family protein</fullName>
    </submittedName>
</protein>
<comment type="caution">
    <text evidence="4">The sequence shown here is derived from an EMBL/GenBank/DDBJ whole genome shotgun (WGS) entry which is preliminary data.</text>
</comment>
<name>A0A9Q3W4F3_9GAMM</name>
<dbReference type="PANTHER" id="PTHR43072">
    <property type="entry name" value="N-ACETYLTRANSFERASE"/>
    <property type="match status" value="1"/>
</dbReference>
<dbReference type="PROSITE" id="PS51186">
    <property type="entry name" value="GNAT"/>
    <property type="match status" value="1"/>
</dbReference>
<dbReference type="SUPFAM" id="SSF55729">
    <property type="entry name" value="Acyl-CoA N-acyltransferases (Nat)"/>
    <property type="match status" value="1"/>
</dbReference>
<gene>
    <name evidence="4" type="ORF">LZG35_09195</name>
</gene>
<dbReference type="Pfam" id="PF13420">
    <property type="entry name" value="Acetyltransf_4"/>
    <property type="match status" value="1"/>
</dbReference>
<dbReference type="AlphaFoldDB" id="A0A9Q3W4F3"/>
<sequence length="171" mass="19045">MPETVIRDACLADAEAMAPLYNHYVHRSIATFETEPVAAVEMARRIQKVKASSLPWRVAETAGELSGYAYATRWHDRHAYRFSVESTVYIDAGAVGQGLGERLYLSLLSQLRHQGLHTVMAVIALPNAASVALHEKVGFRQSGGLRAVGRKFERWIDVGYWQCFLTDAPEP</sequence>
<organism evidence="4 5">
    <name type="scientific">Alloalcanivorax xenomutans</name>
    <dbReference type="NCBI Taxonomy" id="1094342"/>
    <lineage>
        <taxon>Bacteria</taxon>
        <taxon>Pseudomonadati</taxon>
        <taxon>Pseudomonadota</taxon>
        <taxon>Gammaproteobacteria</taxon>
        <taxon>Oceanospirillales</taxon>
        <taxon>Alcanivoracaceae</taxon>
        <taxon>Alloalcanivorax</taxon>
    </lineage>
</organism>
<evidence type="ECO:0000256" key="2">
    <source>
        <dbReference type="ARBA" id="ARBA00023315"/>
    </source>
</evidence>
<proteinExistence type="predicted"/>
<dbReference type="InterPro" id="IPR016181">
    <property type="entry name" value="Acyl_CoA_acyltransferase"/>
</dbReference>
<accession>A0A9Q3W4F3</accession>